<dbReference type="EMBL" id="JABSTU010000062">
    <property type="protein sequence ID" value="KAH8001160.1"/>
    <property type="molecule type" value="Genomic_DNA"/>
</dbReference>
<evidence type="ECO:0000313" key="2">
    <source>
        <dbReference type="Proteomes" id="UP000821866"/>
    </source>
</evidence>
<reference evidence="1" key="2">
    <citation type="submission" date="2021-09" db="EMBL/GenBank/DDBJ databases">
        <authorList>
            <person name="Jia N."/>
            <person name="Wang J."/>
            <person name="Shi W."/>
            <person name="Du L."/>
            <person name="Sun Y."/>
            <person name="Zhan W."/>
            <person name="Jiang J."/>
            <person name="Wang Q."/>
            <person name="Zhang B."/>
            <person name="Ji P."/>
            <person name="Sakyi L.B."/>
            <person name="Cui X."/>
            <person name="Yuan T."/>
            <person name="Jiang B."/>
            <person name="Yang W."/>
            <person name="Lam T.T.-Y."/>
            <person name="Chang Q."/>
            <person name="Ding S."/>
            <person name="Wang X."/>
            <person name="Zhu J."/>
            <person name="Ruan X."/>
            <person name="Zhao L."/>
            <person name="Wei J."/>
            <person name="Que T."/>
            <person name="Du C."/>
            <person name="Cheng J."/>
            <person name="Dai P."/>
            <person name="Han X."/>
            <person name="Huang E."/>
            <person name="Gao Y."/>
            <person name="Liu J."/>
            <person name="Shao H."/>
            <person name="Ye R."/>
            <person name="Li L."/>
            <person name="Wei W."/>
            <person name="Wang X."/>
            <person name="Wang C."/>
            <person name="Huo Q."/>
            <person name="Li W."/>
            <person name="Guo W."/>
            <person name="Chen H."/>
            <person name="Chen S."/>
            <person name="Zhou L."/>
            <person name="Zhou L."/>
            <person name="Ni X."/>
            <person name="Tian J."/>
            <person name="Zhou Y."/>
            <person name="Sheng Y."/>
            <person name="Liu T."/>
            <person name="Pan Y."/>
            <person name="Xia L."/>
            <person name="Li J."/>
            <person name="Zhao F."/>
            <person name="Cao W."/>
        </authorList>
    </citation>
    <scope>NUCLEOTIDE SEQUENCE</scope>
    <source>
        <strain evidence="1">Rmic-2018</strain>
        <tissue evidence="1">Larvae</tissue>
    </source>
</reference>
<dbReference type="AlphaFoldDB" id="A0A9J6D3G4"/>
<proteinExistence type="predicted"/>
<evidence type="ECO:0000313" key="1">
    <source>
        <dbReference type="EMBL" id="KAH8001160.1"/>
    </source>
</evidence>
<keyword evidence="2" id="KW-1185">Reference proteome</keyword>
<organism evidence="1 2">
    <name type="scientific">Rhipicephalus microplus</name>
    <name type="common">Cattle tick</name>
    <name type="synonym">Boophilus microplus</name>
    <dbReference type="NCBI Taxonomy" id="6941"/>
    <lineage>
        <taxon>Eukaryota</taxon>
        <taxon>Metazoa</taxon>
        <taxon>Ecdysozoa</taxon>
        <taxon>Arthropoda</taxon>
        <taxon>Chelicerata</taxon>
        <taxon>Arachnida</taxon>
        <taxon>Acari</taxon>
        <taxon>Parasitiformes</taxon>
        <taxon>Ixodida</taxon>
        <taxon>Ixodoidea</taxon>
        <taxon>Ixodidae</taxon>
        <taxon>Rhipicephalinae</taxon>
        <taxon>Rhipicephalus</taxon>
        <taxon>Boophilus</taxon>
    </lineage>
</organism>
<comment type="caution">
    <text evidence="1">The sequence shown here is derived from an EMBL/GenBank/DDBJ whole genome shotgun (WGS) entry which is preliminary data.</text>
</comment>
<name>A0A9J6D3G4_RHIMP</name>
<protein>
    <submittedName>
        <fullName evidence="1">Uncharacterized protein</fullName>
    </submittedName>
</protein>
<gene>
    <name evidence="1" type="ORF">HPB51_026334</name>
</gene>
<sequence length="186" mass="19643">MVSDDNSGDEDLDVFFVDLGCLTFSDGNTAYEHLSIEQVNARQPTQEAAAAFVKDVPAQGTLSFCRKKGSKPACMQQMPAAPPGTPVITFLGDLDLLLKAIYSASARPPLVQRPAVSSVPEDQPDAEGPFQEVRLKAALGRAKKLAAAALPVSPAVMGTVLYRPSVPGRRNAIAPLELCPDALVTP</sequence>
<dbReference type="Proteomes" id="UP000821866">
    <property type="component" value="Unassembled WGS sequence"/>
</dbReference>
<accession>A0A9J6D3G4</accession>
<reference evidence="1" key="1">
    <citation type="journal article" date="2020" name="Cell">
        <title>Large-Scale Comparative Analyses of Tick Genomes Elucidate Their Genetic Diversity and Vector Capacities.</title>
        <authorList>
            <consortium name="Tick Genome and Microbiome Consortium (TIGMIC)"/>
            <person name="Jia N."/>
            <person name="Wang J."/>
            <person name="Shi W."/>
            <person name="Du L."/>
            <person name="Sun Y."/>
            <person name="Zhan W."/>
            <person name="Jiang J.F."/>
            <person name="Wang Q."/>
            <person name="Zhang B."/>
            <person name="Ji P."/>
            <person name="Bell-Sakyi L."/>
            <person name="Cui X.M."/>
            <person name="Yuan T.T."/>
            <person name="Jiang B.G."/>
            <person name="Yang W.F."/>
            <person name="Lam T.T."/>
            <person name="Chang Q.C."/>
            <person name="Ding S.J."/>
            <person name="Wang X.J."/>
            <person name="Zhu J.G."/>
            <person name="Ruan X.D."/>
            <person name="Zhao L."/>
            <person name="Wei J.T."/>
            <person name="Ye R.Z."/>
            <person name="Que T.C."/>
            <person name="Du C.H."/>
            <person name="Zhou Y.H."/>
            <person name="Cheng J.X."/>
            <person name="Dai P.F."/>
            <person name="Guo W.B."/>
            <person name="Han X.H."/>
            <person name="Huang E.J."/>
            <person name="Li L.F."/>
            <person name="Wei W."/>
            <person name="Gao Y.C."/>
            <person name="Liu J.Z."/>
            <person name="Shao H.Z."/>
            <person name="Wang X."/>
            <person name="Wang C.C."/>
            <person name="Yang T.C."/>
            <person name="Huo Q.B."/>
            <person name="Li W."/>
            <person name="Chen H.Y."/>
            <person name="Chen S.E."/>
            <person name="Zhou L.G."/>
            <person name="Ni X.B."/>
            <person name="Tian J.H."/>
            <person name="Sheng Y."/>
            <person name="Liu T."/>
            <person name="Pan Y.S."/>
            <person name="Xia L.Y."/>
            <person name="Li J."/>
            <person name="Zhao F."/>
            <person name="Cao W.C."/>
        </authorList>
    </citation>
    <scope>NUCLEOTIDE SEQUENCE</scope>
    <source>
        <strain evidence="1">Rmic-2018</strain>
    </source>
</reference>